<evidence type="ECO:0000256" key="15">
    <source>
        <dbReference type="ARBA" id="ARBA00049893"/>
    </source>
</evidence>
<evidence type="ECO:0000256" key="2">
    <source>
        <dbReference type="ARBA" id="ARBA00001947"/>
    </source>
</evidence>
<accession>A0A2T1BRY0</accession>
<dbReference type="GO" id="GO:0005507">
    <property type="term" value="F:copper ion binding"/>
    <property type="evidence" value="ECO:0007669"/>
    <property type="project" value="TreeGrafter"/>
</dbReference>
<evidence type="ECO:0000256" key="12">
    <source>
        <dbReference type="ARBA" id="ARBA00023008"/>
    </source>
</evidence>
<comment type="cofactor">
    <cofactor evidence="3">
        <name>Cu(2+)</name>
        <dbReference type="ChEBI" id="CHEBI:29036"/>
    </cofactor>
</comment>
<keyword evidence="7" id="KW-0808">Transferase</keyword>
<dbReference type="CDD" id="cd16833">
    <property type="entry name" value="YfiH"/>
    <property type="match status" value="1"/>
</dbReference>
<comment type="caution">
    <text evidence="17">The sequence shown here is derived from an EMBL/GenBank/DDBJ whole genome shotgun (WGS) entry which is preliminary data.</text>
</comment>
<dbReference type="KEGG" id="cdi:DIP1594"/>
<dbReference type="Pfam" id="PF02578">
    <property type="entry name" value="Cu-oxidase_4"/>
    <property type="match status" value="1"/>
</dbReference>
<evidence type="ECO:0000256" key="16">
    <source>
        <dbReference type="RuleBase" id="RU361274"/>
    </source>
</evidence>
<dbReference type="GO" id="GO:0016491">
    <property type="term" value="F:oxidoreductase activity"/>
    <property type="evidence" value="ECO:0007669"/>
    <property type="project" value="UniProtKB-KW"/>
</dbReference>
<proteinExistence type="inferred from homology"/>
<dbReference type="RefSeq" id="WP_010935181.1">
    <property type="nucleotide sequence ID" value="NZ_CAJDXW010000002.1"/>
</dbReference>
<keyword evidence="10" id="KW-0862">Zinc</keyword>
<dbReference type="PANTHER" id="PTHR30616:SF2">
    <property type="entry name" value="PURINE NUCLEOSIDE PHOSPHORYLASE LACC1"/>
    <property type="match status" value="1"/>
</dbReference>
<dbReference type="EMBL" id="CADDAV010000021">
    <property type="protein sequence ID" value="CAB0611815.1"/>
    <property type="molecule type" value="Genomic_DNA"/>
</dbReference>
<evidence type="ECO:0000256" key="14">
    <source>
        <dbReference type="ARBA" id="ARBA00048968"/>
    </source>
</evidence>
<keyword evidence="9" id="KW-0378">Hydrolase</keyword>
<comment type="catalytic activity">
    <reaction evidence="1">
        <text>inosine + phosphate = alpha-D-ribose 1-phosphate + hypoxanthine</text>
        <dbReference type="Rhea" id="RHEA:27646"/>
        <dbReference type="ChEBI" id="CHEBI:17368"/>
        <dbReference type="ChEBI" id="CHEBI:17596"/>
        <dbReference type="ChEBI" id="CHEBI:43474"/>
        <dbReference type="ChEBI" id="CHEBI:57720"/>
        <dbReference type="EC" id="2.4.2.1"/>
    </reaction>
    <physiologicalReaction direction="left-to-right" evidence="1">
        <dbReference type="Rhea" id="RHEA:27647"/>
    </physiologicalReaction>
</comment>
<protein>
    <recommendedName>
        <fullName evidence="16">Purine nucleoside phosphorylase</fullName>
    </recommendedName>
</protein>
<comment type="cofactor">
    <cofactor evidence="2">
        <name>Zn(2+)</name>
        <dbReference type="ChEBI" id="CHEBI:29105"/>
    </cofactor>
</comment>
<dbReference type="NCBIfam" id="TIGR00726">
    <property type="entry name" value="peptidoglycan editing factor PgeF"/>
    <property type="match status" value="1"/>
</dbReference>
<dbReference type="GO" id="GO:0016787">
    <property type="term" value="F:hydrolase activity"/>
    <property type="evidence" value="ECO:0007669"/>
    <property type="project" value="UniProtKB-KW"/>
</dbReference>
<keyword evidence="8" id="KW-0479">Metal-binding</keyword>
<comment type="catalytic activity">
    <reaction evidence="15">
        <text>S-methyl-5'-thioadenosine + phosphate = 5-(methylsulfanyl)-alpha-D-ribose 1-phosphate + adenine</text>
        <dbReference type="Rhea" id="RHEA:11852"/>
        <dbReference type="ChEBI" id="CHEBI:16708"/>
        <dbReference type="ChEBI" id="CHEBI:17509"/>
        <dbReference type="ChEBI" id="CHEBI:43474"/>
        <dbReference type="ChEBI" id="CHEBI:58533"/>
        <dbReference type="EC" id="2.4.2.28"/>
    </reaction>
    <physiologicalReaction direction="left-to-right" evidence="15">
        <dbReference type="Rhea" id="RHEA:11853"/>
    </physiologicalReaction>
</comment>
<keyword evidence="12" id="KW-0186">Copper</keyword>
<evidence type="ECO:0000256" key="3">
    <source>
        <dbReference type="ARBA" id="ARBA00001973"/>
    </source>
</evidence>
<dbReference type="Proteomes" id="UP000480222">
    <property type="component" value="Unassembled WGS sequence"/>
</dbReference>
<comment type="similarity">
    <text evidence="5 16">Belongs to the purine nucleoside phosphorylase YfiH/LACC1 family.</text>
</comment>
<dbReference type="InterPro" id="IPR003730">
    <property type="entry name" value="Cu_polyphenol_OxRdtase"/>
</dbReference>
<evidence type="ECO:0000256" key="13">
    <source>
        <dbReference type="ARBA" id="ARBA00047989"/>
    </source>
</evidence>
<dbReference type="Gene3D" id="3.60.140.10">
    <property type="entry name" value="CNF1/YfiH-like putative cysteine hydrolases"/>
    <property type="match status" value="1"/>
</dbReference>
<organism evidence="17 18">
    <name type="scientific">Corynebacterium diphtheriae</name>
    <dbReference type="NCBI Taxonomy" id="1717"/>
    <lineage>
        <taxon>Bacteria</taxon>
        <taxon>Bacillati</taxon>
        <taxon>Actinomycetota</taxon>
        <taxon>Actinomycetes</taxon>
        <taxon>Mycobacteriales</taxon>
        <taxon>Corynebacteriaceae</taxon>
        <taxon>Corynebacterium</taxon>
    </lineage>
</organism>
<evidence type="ECO:0000256" key="4">
    <source>
        <dbReference type="ARBA" id="ARBA00003215"/>
    </source>
</evidence>
<evidence type="ECO:0000256" key="10">
    <source>
        <dbReference type="ARBA" id="ARBA00022833"/>
    </source>
</evidence>
<evidence type="ECO:0000256" key="5">
    <source>
        <dbReference type="ARBA" id="ARBA00007353"/>
    </source>
</evidence>
<comment type="catalytic activity">
    <reaction evidence="13">
        <text>adenosine + H2O + H(+) = inosine + NH4(+)</text>
        <dbReference type="Rhea" id="RHEA:24408"/>
        <dbReference type="ChEBI" id="CHEBI:15377"/>
        <dbReference type="ChEBI" id="CHEBI:15378"/>
        <dbReference type="ChEBI" id="CHEBI:16335"/>
        <dbReference type="ChEBI" id="CHEBI:17596"/>
        <dbReference type="ChEBI" id="CHEBI:28938"/>
        <dbReference type="EC" id="3.5.4.4"/>
    </reaction>
    <physiologicalReaction direction="left-to-right" evidence="13">
        <dbReference type="Rhea" id="RHEA:24409"/>
    </physiologicalReaction>
</comment>
<evidence type="ECO:0000313" key="17">
    <source>
        <dbReference type="EMBL" id="CAB0611815.1"/>
    </source>
</evidence>
<dbReference type="GO" id="GO:0017061">
    <property type="term" value="F:S-methyl-5-thioadenosine phosphorylase activity"/>
    <property type="evidence" value="ECO:0007669"/>
    <property type="project" value="UniProtKB-EC"/>
</dbReference>
<reference evidence="17 18" key="1">
    <citation type="submission" date="2020-02" db="EMBL/GenBank/DDBJ databases">
        <authorList>
            <person name="Brisse S."/>
        </authorList>
    </citation>
    <scope>NUCLEOTIDE SEQUENCE [LARGE SCALE GENOMIC DNA]</scope>
    <source>
        <strain evidence="17">CIP107547</strain>
    </source>
</reference>
<evidence type="ECO:0000256" key="11">
    <source>
        <dbReference type="ARBA" id="ARBA00023002"/>
    </source>
</evidence>
<dbReference type="PANTHER" id="PTHR30616">
    <property type="entry name" value="UNCHARACTERIZED PROTEIN YFIH"/>
    <property type="match status" value="1"/>
</dbReference>
<gene>
    <name evidence="17" type="ORF">CIP107547_01797</name>
</gene>
<evidence type="ECO:0000256" key="8">
    <source>
        <dbReference type="ARBA" id="ARBA00022723"/>
    </source>
</evidence>
<dbReference type="FunFam" id="3.60.140.10:FF:000003">
    <property type="entry name" value="Polyphenol oxidase"/>
    <property type="match status" value="1"/>
</dbReference>
<keyword evidence="11" id="KW-0560">Oxidoreductase</keyword>
<dbReference type="SUPFAM" id="SSF64438">
    <property type="entry name" value="CNF1/YfiH-like putative cysteine hydrolases"/>
    <property type="match status" value="1"/>
</dbReference>
<comment type="catalytic activity">
    <reaction evidence="14">
        <text>adenosine + phosphate = alpha-D-ribose 1-phosphate + adenine</text>
        <dbReference type="Rhea" id="RHEA:27642"/>
        <dbReference type="ChEBI" id="CHEBI:16335"/>
        <dbReference type="ChEBI" id="CHEBI:16708"/>
        <dbReference type="ChEBI" id="CHEBI:43474"/>
        <dbReference type="ChEBI" id="CHEBI:57720"/>
        <dbReference type="EC" id="2.4.2.1"/>
    </reaction>
    <physiologicalReaction direction="left-to-right" evidence="14">
        <dbReference type="Rhea" id="RHEA:27643"/>
    </physiologicalReaction>
</comment>
<dbReference type="InterPro" id="IPR011324">
    <property type="entry name" value="Cytotoxic_necrot_fac-like_cat"/>
</dbReference>
<sequence length="246" mass="26264">MSTSVHNRPVRKVFTNRLGGVSQPPYSSFNLGDHVGDDPASVAANRKRLASVIGLPETSLVWMEQIHSNTVTVVDEANKNSGVIPATDAIIATKRGLALCVLVADCVPVLISDTEAGVIAAVHAGRLGARNGIVAKTVEAMTTLGAHPRNMHVLMGAAASGKNYEVPTQMAEDVEKHLPGSQCTTHKGTTGIDVRKGLIRQLLGLGVRAIDADPRCTIEDQDFFSYRREGKTGRQAGVIWLPEKQK</sequence>
<evidence type="ECO:0000256" key="6">
    <source>
        <dbReference type="ARBA" id="ARBA00011738"/>
    </source>
</evidence>
<name>A0A2T1BRY0_CORDP</name>
<comment type="subunit">
    <text evidence="6">Homodimer.</text>
</comment>
<dbReference type="OrthoDB" id="4279at2"/>
<dbReference type="InterPro" id="IPR038371">
    <property type="entry name" value="Cu_polyphenol_OxRdtase_sf"/>
</dbReference>
<comment type="function">
    <text evidence="4">Purine nucleoside enzyme that catalyzes the phosphorolysis of adenosine and inosine nucleosides, yielding D-ribose 1-phosphate and the respective free bases, adenine and hypoxanthine. Also catalyzes the phosphorolysis of S-methyl-5'-thioadenosine into adenine and S-methyl-5-thio-alpha-D-ribose 1-phosphate. Also has adenosine deaminase activity.</text>
</comment>
<evidence type="ECO:0000256" key="9">
    <source>
        <dbReference type="ARBA" id="ARBA00022801"/>
    </source>
</evidence>
<evidence type="ECO:0000256" key="1">
    <source>
        <dbReference type="ARBA" id="ARBA00000553"/>
    </source>
</evidence>
<dbReference type="OMA" id="GWKGALT"/>
<evidence type="ECO:0000313" key="18">
    <source>
        <dbReference type="Proteomes" id="UP000480222"/>
    </source>
</evidence>
<dbReference type="AlphaFoldDB" id="A0A2T1BRY0"/>
<evidence type="ECO:0000256" key="7">
    <source>
        <dbReference type="ARBA" id="ARBA00022679"/>
    </source>
</evidence>